<proteinExistence type="predicted"/>
<dbReference type="PATRIC" id="fig|1349767.4.peg.2556"/>
<organism evidence="2 3">
    <name type="scientific">Janthinobacterium agaricidamnosum NBRC 102515 = DSM 9628</name>
    <dbReference type="NCBI Taxonomy" id="1349767"/>
    <lineage>
        <taxon>Bacteria</taxon>
        <taxon>Pseudomonadati</taxon>
        <taxon>Pseudomonadota</taxon>
        <taxon>Betaproteobacteria</taxon>
        <taxon>Burkholderiales</taxon>
        <taxon>Oxalobacteraceae</taxon>
        <taxon>Janthinobacterium</taxon>
    </lineage>
</organism>
<protein>
    <recommendedName>
        <fullName evidence="1">Wadjet protein JetD C-terminal domain-containing protein</fullName>
    </recommendedName>
</protein>
<reference evidence="2 3" key="1">
    <citation type="journal article" date="2015" name="Genome Announc.">
        <title>Genome Sequence of Mushroom Soft-Rot Pathogen Janthinobacterium agaricidamnosum.</title>
        <authorList>
            <person name="Graupner K."/>
            <person name="Lackner G."/>
            <person name="Hertweck C."/>
        </authorList>
    </citation>
    <scope>NUCLEOTIDE SEQUENCE [LARGE SCALE GENOMIC DNA]</scope>
    <source>
        <strain evidence="3">NBRC 102515 / DSM 9628</strain>
    </source>
</reference>
<dbReference type="KEGG" id="jag:GJA_5542"/>
<evidence type="ECO:0000259" key="1">
    <source>
        <dbReference type="Pfam" id="PF09983"/>
    </source>
</evidence>
<dbReference type="RefSeq" id="WP_197539819.1">
    <property type="nucleotide sequence ID" value="NZ_BCTH01000161.1"/>
</dbReference>
<dbReference type="Pfam" id="PF09983">
    <property type="entry name" value="JetD_C"/>
    <property type="match status" value="1"/>
</dbReference>
<feature type="domain" description="Wadjet protein JetD C-terminal" evidence="1">
    <location>
        <begin position="2"/>
        <end position="36"/>
    </location>
</feature>
<evidence type="ECO:0000313" key="3">
    <source>
        <dbReference type="Proteomes" id="UP000027604"/>
    </source>
</evidence>
<keyword evidence="3" id="KW-1185">Reference proteome</keyword>
<sequence length="40" mass="4695">MSDDEQARFNVLRDDVLGERIRMEQERLGFNWVTAAIQNA</sequence>
<dbReference type="HOGENOM" id="CLU_3290915_0_0_4"/>
<dbReference type="EMBL" id="HG322949">
    <property type="protein sequence ID" value="CDG86133.1"/>
    <property type="molecule type" value="Genomic_DNA"/>
</dbReference>
<gene>
    <name evidence="2" type="ORF">GJA_5542</name>
</gene>
<name>W0VF85_9BURK</name>
<dbReference type="AlphaFoldDB" id="W0VF85"/>
<evidence type="ECO:0000313" key="2">
    <source>
        <dbReference type="EMBL" id="CDG86133.1"/>
    </source>
</evidence>
<dbReference type="InterPro" id="IPR024534">
    <property type="entry name" value="JetD_C"/>
</dbReference>
<dbReference type="Proteomes" id="UP000027604">
    <property type="component" value="Chromosome I"/>
</dbReference>
<accession>W0VF85</accession>
<dbReference type="STRING" id="1349767.GJA_5542"/>